<keyword evidence="2" id="KW-1185">Reference proteome</keyword>
<organism evidence="1 2">
    <name type="scientific">Tribonema minus</name>
    <dbReference type="NCBI Taxonomy" id="303371"/>
    <lineage>
        <taxon>Eukaryota</taxon>
        <taxon>Sar</taxon>
        <taxon>Stramenopiles</taxon>
        <taxon>Ochrophyta</taxon>
        <taxon>PX clade</taxon>
        <taxon>Xanthophyceae</taxon>
        <taxon>Tribonematales</taxon>
        <taxon>Tribonemataceae</taxon>
        <taxon>Tribonema</taxon>
    </lineage>
</organism>
<protein>
    <submittedName>
        <fullName evidence="1">Uncharacterized protein</fullName>
    </submittedName>
</protein>
<dbReference type="InterPro" id="IPR016024">
    <property type="entry name" value="ARM-type_fold"/>
</dbReference>
<dbReference type="Gene3D" id="1.25.10.10">
    <property type="entry name" value="Leucine-rich Repeat Variant"/>
    <property type="match status" value="1"/>
</dbReference>
<dbReference type="InterPro" id="IPR011989">
    <property type="entry name" value="ARM-like"/>
</dbReference>
<evidence type="ECO:0000313" key="2">
    <source>
        <dbReference type="Proteomes" id="UP000664859"/>
    </source>
</evidence>
<reference evidence="1" key="1">
    <citation type="submission" date="2021-02" db="EMBL/GenBank/DDBJ databases">
        <title>First Annotated Genome of the Yellow-green Alga Tribonema minus.</title>
        <authorList>
            <person name="Mahan K.M."/>
        </authorList>
    </citation>
    <scope>NUCLEOTIDE SEQUENCE</scope>
    <source>
        <strain evidence="1">UTEX B ZZ1240</strain>
    </source>
</reference>
<comment type="caution">
    <text evidence="1">The sequence shown here is derived from an EMBL/GenBank/DDBJ whole genome shotgun (WGS) entry which is preliminary data.</text>
</comment>
<sequence length="406" mass="41790">MDAGRQLHATVACEEQVARMMRSFPNDASIQVWAARAISALTVDEPNDSAIQRSLGQAGACAALVSALVKHRPNATVQFATAGATDALLAAVRARLRYSTVPRQALYALGAMAVRPNEPADATLLLRRHAAQVVQAIVAAMRIDVTHQDLQAAAATAIERIMEHNNNGGAAIAQQLLDAGAGNALMEALAVSTRHGAAAFVLLALAALASHGGSAAQLLAAGAAEAIMAPVAKHCRDKPRSPYEDIRRTELLSAAMSAIAALAVSAPADSATPCAAGACEAAVTTVPEHVQILYARDIHRNLLERGLEALAALASAAESHSPVVALSLVQARACEAATAALNLVLTPCGNDATLTSAMRTICALCADASAAARLSAAGARESVISAIPRCSNCPIVQTQLERLSWL</sequence>
<dbReference type="SUPFAM" id="SSF48371">
    <property type="entry name" value="ARM repeat"/>
    <property type="match status" value="1"/>
</dbReference>
<dbReference type="Proteomes" id="UP000664859">
    <property type="component" value="Unassembled WGS sequence"/>
</dbReference>
<gene>
    <name evidence="1" type="ORF">JKP88DRAFT_250248</name>
</gene>
<evidence type="ECO:0000313" key="1">
    <source>
        <dbReference type="EMBL" id="KAG5175340.1"/>
    </source>
</evidence>
<accession>A0A835YKL3</accession>
<dbReference type="EMBL" id="JAFCMP010000551">
    <property type="protein sequence ID" value="KAG5175340.1"/>
    <property type="molecule type" value="Genomic_DNA"/>
</dbReference>
<name>A0A835YKL3_9STRA</name>
<dbReference type="AlphaFoldDB" id="A0A835YKL3"/>
<proteinExistence type="predicted"/>